<keyword evidence="2" id="KW-1185">Reference proteome</keyword>
<dbReference type="RefSeq" id="XP_009052110.1">
    <property type="nucleotide sequence ID" value="XM_009053862.1"/>
</dbReference>
<protein>
    <submittedName>
        <fullName evidence="1">Uncharacterized protein</fullName>
    </submittedName>
</protein>
<dbReference type="GeneID" id="20250982"/>
<evidence type="ECO:0000313" key="1">
    <source>
        <dbReference type="EMBL" id="ESO97200.1"/>
    </source>
</evidence>
<dbReference type="OrthoDB" id="6038751at2759"/>
<dbReference type="CTD" id="20250982"/>
<gene>
    <name evidence="1" type="ORF">LOTGIDRAFT_239166</name>
</gene>
<dbReference type="HOGENOM" id="CLU_1580288_0_0_1"/>
<dbReference type="AlphaFoldDB" id="V4AQU4"/>
<reference evidence="1 2" key="1">
    <citation type="journal article" date="2013" name="Nature">
        <title>Insights into bilaterian evolution from three spiralian genomes.</title>
        <authorList>
            <person name="Simakov O."/>
            <person name="Marletaz F."/>
            <person name="Cho S.J."/>
            <person name="Edsinger-Gonzales E."/>
            <person name="Havlak P."/>
            <person name="Hellsten U."/>
            <person name="Kuo D.H."/>
            <person name="Larsson T."/>
            <person name="Lv J."/>
            <person name="Arendt D."/>
            <person name="Savage R."/>
            <person name="Osoegawa K."/>
            <person name="de Jong P."/>
            <person name="Grimwood J."/>
            <person name="Chapman J.A."/>
            <person name="Shapiro H."/>
            <person name="Aerts A."/>
            <person name="Otillar R.P."/>
            <person name="Terry A.Y."/>
            <person name="Boore J.L."/>
            <person name="Grigoriev I.V."/>
            <person name="Lindberg D.R."/>
            <person name="Seaver E.C."/>
            <person name="Weisblat D.A."/>
            <person name="Putnam N.H."/>
            <person name="Rokhsar D.S."/>
        </authorList>
    </citation>
    <scope>NUCLEOTIDE SEQUENCE [LARGE SCALE GENOMIC DNA]</scope>
</reference>
<dbReference type="EMBL" id="KB201313">
    <property type="protein sequence ID" value="ESO97200.1"/>
    <property type="molecule type" value="Genomic_DNA"/>
</dbReference>
<dbReference type="KEGG" id="lgi:LOTGIDRAFT_239166"/>
<sequence>MDAYKYELPKPHYSTPSNNYFCGDWKSTVWTAPAHYVPSERRWIDHPDYRSLPREARRDAIDFQSEHEWVYYSRNRDTPGGYFHKDVGLHPSGRPELRLFGYTRNLPSMPGDTASQRAWYQNNNPTPAVRNSRGDYYGFYHQALDSENERRMINTPMNFKVQPNDIPKL</sequence>
<dbReference type="Proteomes" id="UP000030746">
    <property type="component" value="Unassembled WGS sequence"/>
</dbReference>
<accession>V4AQU4</accession>
<name>V4AQU4_LOTGI</name>
<dbReference type="OMA" id="WTEYHRQ"/>
<proteinExistence type="predicted"/>
<evidence type="ECO:0000313" key="2">
    <source>
        <dbReference type="Proteomes" id="UP000030746"/>
    </source>
</evidence>
<organism evidence="1 2">
    <name type="scientific">Lottia gigantea</name>
    <name type="common">Giant owl limpet</name>
    <dbReference type="NCBI Taxonomy" id="225164"/>
    <lineage>
        <taxon>Eukaryota</taxon>
        <taxon>Metazoa</taxon>
        <taxon>Spiralia</taxon>
        <taxon>Lophotrochozoa</taxon>
        <taxon>Mollusca</taxon>
        <taxon>Gastropoda</taxon>
        <taxon>Patellogastropoda</taxon>
        <taxon>Lottioidea</taxon>
        <taxon>Lottiidae</taxon>
        <taxon>Lottia</taxon>
    </lineage>
</organism>